<gene>
    <name evidence="1" type="ORF">CA606_03340</name>
</gene>
<proteinExistence type="predicted"/>
<dbReference type="EMBL" id="CP023315">
    <property type="protein sequence ID" value="ATC31461.1"/>
    <property type="molecule type" value="Genomic_DNA"/>
</dbReference>
<evidence type="ECO:0000313" key="1">
    <source>
        <dbReference type="EMBL" id="ATC31461.1"/>
    </source>
</evidence>
<sequence>MVHADGLVAPVRKAARQARRALTREAVGMADPCVQDERARALFDTQRMILGGFATPLESMHA</sequence>
<name>A0A290MV30_CAUVI</name>
<organism evidence="1 2">
    <name type="scientific">Caulobacter vibrioides</name>
    <name type="common">Caulobacter crescentus</name>
    <dbReference type="NCBI Taxonomy" id="155892"/>
    <lineage>
        <taxon>Bacteria</taxon>
        <taxon>Pseudomonadati</taxon>
        <taxon>Pseudomonadota</taxon>
        <taxon>Alphaproteobacteria</taxon>
        <taxon>Caulobacterales</taxon>
        <taxon>Caulobacteraceae</taxon>
        <taxon>Caulobacter</taxon>
    </lineage>
</organism>
<dbReference type="Proteomes" id="UP000217311">
    <property type="component" value="Chromosome"/>
</dbReference>
<reference evidence="2" key="1">
    <citation type="submission" date="2017-09" db="EMBL/GenBank/DDBJ databases">
        <title>Genome evolution observed in wild isolates of Caulobacter crescentus.</title>
        <authorList>
            <person name="Ely B."/>
            <person name="Wilson K."/>
            <person name="Scott D."/>
        </authorList>
    </citation>
    <scope>NUCLEOTIDE SEQUENCE [LARGE SCALE GENOMIC DNA]</scope>
    <source>
        <strain evidence="2">CB13b1a</strain>
    </source>
</reference>
<protein>
    <submittedName>
        <fullName evidence="1">Uncharacterized protein</fullName>
    </submittedName>
</protein>
<accession>A0A290MV30</accession>
<dbReference type="AlphaFoldDB" id="A0A290MV30"/>
<evidence type="ECO:0000313" key="2">
    <source>
        <dbReference type="Proteomes" id="UP000217311"/>
    </source>
</evidence>